<feature type="domain" description="ABC transporter" evidence="6">
    <location>
        <begin position="7"/>
        <end position="244"/>
    </location>
</feature>
<dbReference type="InterPro" id="IPR003593">
    <property type="entry name" value="AAA+_ATPase"/>
</dbReference>
<dbReference type="GO" id="GO:0016887">
    <property type="term" value="F:ATP hydrolysis activity"/>
    <property type="evidence" value="ECO:0007669"/>
    <property type="project" value="InterPro"/>
</dbReference>
<evidence type="ECO:0000313" key="7">
    <source>
        <dbReference type="EMBL" id="QNR67051.1"/>
    </source>
</evidence>
<evidence type="ECO:0000256" key="3">
    <source>
        <dbReference type="ARBA" id="ARBA00022741"/>
    </source>
</evidence>
<evidence type="ECO:0000256" key="4">
    <source>
        <dbReference type="ARBA" id="ARBA00022840"/>
    </source>
</evidence>
<dbReference type="InterPro" id="IPR050683">
    <property type="entry name" value="Bact_Polysacc_Export_ATP-bd"/>
</dbReference>
<evidence type="ECO:0000259" key="6">
    <source>
        <dbReference type="PROSITE" id="PS50893"/>
    </source>
</evidence>
<keyword evidence="3" id="KW-0547">Nucleotide-binding</keyword>
<dbReference type="InterPro" id="IPR003439">
    <property type="entry name" value="ABC_transporter-like_ATP-bd"/>
</dbReference>
<evidence type="ECO:0000256" key="5">
    <source>
        <dbReference type="ARBA" id="ARBA00022967"/>
    </source>
</evidence>
<dbReference type="RefSeq" id="WP_190298070.1">
    <property type="nucleotide sequence ID" value="NZ_CP061172.1"/>
</dbReference>
<dbReference type="InterPro" id="IPR027417">
    <property type="entry name" value="P-loop_NTPase"/>
</dbReference>
<dbReference type="PROSITE" id="PS00211">
    <property type="entry name" value="ABC_TRANSPORTER_1"/>
    <property type="match status" value="1"/>
</dbReference>
<dbReference type="CDD" id="cd03220">
    <property type="entry name" value="ABC_KpsT_Wzt"/>
    <property type="match status" value="1"/>
</dbReference>
<dbReference type="Proteomes" id="UP000516384">
    <property type="component" value="Chromosome"/>
</dbReference>
<dbReference type="GO" id="GO:0016020">
    <property type="term" value="C:membrane"/>
    <property type="evidence" value="ECO:0007669"/>
    <property type="project" value="InterPro"/>
</dbReference>
<dbReference type="PROSITE" id="PS50893">
    <property type="entry name" value="ABC_TRANSPORTER_2"/>
    <property type="match status" value="1"/>
</dbReference>
<dbReference type="GO" id="GO:0005524">
    <property type="term" value="F:ATP binding"/>
    <property type="evidence" value="ECO:0007669"/>
    <property type="project" value="UniProtKB-KW"/>
</dbReference>
<accession>A0A7H0Y7J3</accession>
<keyword evidence="5" id="KW-1278">Translocase</keyword>
<dbReference type="PANTHER" id="PTHR46743">
    <property type="entry name" value="TEICHOIC ACIDS EXPORT ATP-BINDING PROTEIN TAGH"/>
    <property type="match status" value="1"/>
</dbReference>
<keyword evidence="2" id="KW-0813">Transport</keyword>
<dbReference type="EMBL" id="CP061172">
    <property type="protein sequence ID" value="QNR67051.1"/>
    <property type="molecule type" value="Genomic_DNA"/>
</dbReference>
<dbReference type="GO" id="GO:0140359">
    <property type="term" value="F:ABC-type transporter activity"/>
    <property type="evidence" value="ECO:0007669"/>
    <property type="project" value="InterPro"/>
</dbReference>
<dbReference type="InterPro" id="IPR017871">
    <property type="entry name" value="ABC_transporter-like_CS"/>
</dbReference>
<dbReference type="SMART" id="SM00382">
    <property type="entry name" value="AAA"/>
    <property type="match status" value="1"/>
</dbReference>
<sequence>MDSEMAIEVKDVSMTFNMSQEKVDNLKEHILKLIKGQLFYQEFNALKNISFEIKKGEVFGLVGLNGAGKSTLLKVIAGVLKPTSGTVVVNGTIAPLIELSAGFNLDLTGRENIFLNGAVFGHSNKFMSECFDRIVDFSELHEFIDVPLKNYSSGMLARLAFSIATIVDPDILIVDEVLSVGDFKFQEKCEAYISSLINKGTTVLFVSHSIKQVEKLCQRALLLNKGELVLVDEISKVVETYKNIS</sequence>
<dbReference type="Gene3D" id="3.40.50.300">
    <property type="entry name" value="P-loop containing nucleotide triphosphate hydrolases"/>
    <property type="match status" value="1"/>
</dbReference>
<protein>
    <submittedName>
        <fullName evidence="7">ABC transporter ATP-binding protein</fullName>
    </submittedName>
</protein>
<evidence type="ECO:0000256" key="1">
    <source>
        <dbReference type="ARBA" id="ARBA00005417"/>
    </source>
</evidence>
<name>A0A7H0Y7J3_9BACL</name>
<dbReference type="SUPFAM" id="SSF52540">
    <property type="entry name" value="P-loop containing nucleoside triphosphate hydrolases"/>
    <property type="match status" value="1"/>
</dbReference>
<organism evidence="7 8">
    <name type="scientific">Paenibacillus peoriae</name>
    <dbReference type="NCBI Taxonomy" id="59893"/>
    <lineage>
        <taxon>Bacteria</taxon>
        <taxon>Bacillati</taxon>
        <taxon>Bacillota</taxon>
        <taxon>Bacilli</taxon>
        <taxon>Bacillales</taxon>
        <taxon>Paenibacillaceae</taxon>
        <taxon>Paenibacillus</taxon>
    </lineage>
</organism>
<dbReference type="AlphaFoldDB" id="A0A7H0Y7J3"/>
<gene>
    <name evidence="7" type="ORF">IAQ67_25360</name>
</gene>
<dbReference type="InterPro" id="IPR015860">
    <property type="entry name" value="ABC_transpr_TagH-like"/>
</dbReference>
<evidence type="ECO:0000313" key="8">
    <source>
        <dbReference type="Proteomes" id="UP000516384"/>
    </source>
</evidence>
<comment type="similarity">
    <text evidence="1">Belongs to the ABC transporter superfamily.</text>
</comment>
<dbReference type="Pfam" id="PF00005">
    <property type="entry name" value="ABC_tran"/>
    <property type="match status" value="1"/>
</dbReference>
<proteinExistence type="inferred from homology"/>
<dbReference type="PANTHER" id="PTHR46743:SF2">
    <property type="entry name" value="TEICHOIC ACIDS EXPORT ATP-BINDING PROTEIN TAGH"/>
    <property type="match status" value="1"/>
</dbReference>
<keyword evidence="4 7" id="KW-0067">ATP-binding</keyword>
<evidence type="ECO:0000256" key="2">
    <source>
        <dbReference type="ARBA" id="ARBA00022448"/>
    </source>
</evidence>
<reference evidence="7 8" key="1">
    <citation type="submission" date="2020-09" db="EMBL/GenBank/DDBJ databases">
        <title>Characterization of Paenibacillus peoriae strain ZF390 with broad-spectrum antimicrobial activity as a potential biocontrol agent.</title>
        <authorList>
            <person name="Li L."/>
            <person name="Zhao Y."/>
            <person name="Li B."/>
            <person name="Xie X."/>
        </authorList>
    </citation>
    <scope>NUCLEOTIDE SEQUENCE [LARGE SCALE GENOMIC DNA]</scope>
    <source>
        <strain evidence="7 8">ZF390</strain>
    </source>
</reference>